<dbReference type="Gene3D" id="2.180.10.10">
    <property type="entry name" value="RHS repeat-associated core"/>
    <property type="match status" value="2"/>
</dbReference>
<comment type="caution">
    <text evidence="2">The sequence shown here is derived from an EMBL/GenBank/DDBJ whole genome shotgun (WGS) entry which is preliminary data.</text>
</comment>
<gene>
    <name evidence="2" type="ORF">THAR02_07949</name>
</gene>
<feature type="compositionally biased region" description="Polar residues" evidence="1">
    <location>
        <begin position="1616"/>
        <end position="1627"/>
    </location>
</feature>
<protein>
    <recommendedName>
        <fullName evidence="4">RHS repeat-associated core domain-containing protein</fullName>
    </recommendedName>
</protein>
<dbReference type="NCBIfam" id="TIGR03696">
    <property type="entry name" value="Rhs_assc_core"/>
    <property type="match status" value="1"/>
</dbReference>
<dbReference type="InterPro" id="IPR031325">
    <property type="entry name" value="RHS_repeat"/>
</dbReference>
<sequence length="1655" mass="181146">MSGCQSSVYSQGFNFESFLQKGVDPRTGQYTCTINIYDTPTHARNVATFALSLSFNPFNTQDVGLGIGWAFNLSSYDHRHRKSLSLSTGECYQATETTSGLLQIKDQKLKNFVATKLGSDYQIAYKSGQTEVLSNANNAYNLSVPITITAANGRALDLVWIRNGDQPRLSKLQDNGEDLVAIEYSSAQVTITRAPNTSDESTFTLVRRNDQLTSIQLPTDTDGTTAAWRFAYEPFSNGFLALNQVTSPTGLIEQMEYQPEGHRLPKGAPYSTIPYVISYVVRPGRQQPAVVNRYSYSARNFLGYDGTQDWSQEGDTLYLVPAEYEYTATVQTDKGATTIYYYNKFHLTTQIVRQQNTKTVTQTITYYAALNTEFDLQPPQYQLPKSVVITYADKASAASRTETTTTEFDDWGNPIHEIKPDGLKVTRTYYPPDGQGDDCPADPQGFQRHLKTETVTPAASDFTAPTRMEQFTYLSLETAQEAPVNDLVLIKQRTTAVEGAATTLSTAQYTYVDEPKTRDHGRVRQLKTWVSTEETATTQTWAYAYVAAKGVFQTTLTTTSYDNITAIDESEHLLSSGLLVGQIDYAGVQDAFLYDKLGRCVRATTAVGTPQEAARCISYAINGDDTGYQITLTDAKGVQTQYLTDGLERVCQVRRQDDDGDWDATGNVYSGTLRAVREYSYNAQGQTSEMVDIDWLRASDENAPPAEQRSSKQLEYDDWGQICKTTDTGTGVVSLSVTDQIALTRTVGIQGEGQTRTTLSLSGVPTQIELLFKDGTPYSQVKYRYDGLGRLVEEEDACGNKTVYESDALDRVCNMAWPTGRVVEVQYATQSAAALPTSVRLNGLTVGEQTFDGLDRLVQKSEGGRTMRQDYQSSSPDPVQITTQNRDGFALQYEPGLPHLIAKSVGTDGEDDYSYDPSTGVPLQLKSPTCSLDRRCFPSGLLKAEETSISTDVSFVSQATYSMKGKLQTYKDVNAQEYCHEYDAAGRLSTLTLGTVQLSYSYGPGSRVAGTVVTDTEHNTSLATVLTYDDFGREMERVVSQGDQPLFRLTQSYGRTGLIITRHLEDENGTTILHESFEYDVHGRLVTFTCTGNESHFPADENGHRIQSQQFDLDDYDNIRSVATTFTDGTQDTATYAYSNDDDCTQVTQINHTLPPSRIVLAYNANGCLTQDEKGQTLVYDSASRLKSVQDSNGKIISQYDYDAAGRLIRQSTPDQPDTYLFYREDQLIGTQAGDTQTSYLADSMGYWGQISRSNGTTQVQLWAVDGHGSILSCMKPSQSNEIHQQAYTPYGYSPLDADGASIAFNGQRRDPVTGWYHLGNGYRVYNPVLRRFHVPDPGSPFSTGEINPYAYCAGDPINRIDPSGQFSFFGLEFNWGDLVSAIVGLVVSVIVGVLTAGAGAAIEVGVGITAGVAANAAASPLTDLAAGRKPTWKSVAIAALNGLVDGALGEAGGRLLSAGFKAVSQFKTLIGPAGSYTVNATVDHSLGATFRHAVKDALPSELSSHIAEGLFEIDPFPKSVSKSPSLSANHHYHHQLNVSAKQQHSVLGREASLARDRIRLTLRHGQTTLSGGRFGQSRPAKGLLFGSGDNGQAIVPQSVAVILNRPLQCTFGPKGSSQGKRQTTGSGALEALEKKRQMDDALRKLIRQPAIGHF</sequence>
<evidence type="ECO:0000313" key="2">
    <source>
        <dbReference type="EMBL" id="KKO99943.1"/>
    </source>
</evidence>
<reference evidence="3" key="1">
    <citation type="journal article" date="2015" name="Genome Announc.">
        <title>Draft whole-genome sequence of the biocontrol agent Trichoderma harzianum T6776.</title>
        <authorList>
            <person name="Baroncelli R."/>
            <person name="Piaggeschi G."/>
            <person name="Fiorini L."/>
            <person name="Bertolini E."/>
            <person name="Zapparata A."/>
            <person name="Pe M.E."/>
            <person name="Sarrocco S."/>
            <person name="Vannacci G."/>
        </authorList>
    </citation>
    <scope>NUCLEOTIDE SEQUENCE [LARGE SCALE GENOMIC DNA]</scope>
    <source>
        <strain evidence="3">T6776</strain>
    </source>
</reference>
<feature type="region of interest" description="Disordered" evidence="1">
    <location>
        <begin position="1612"/>
        <end position="1634"/>
    </location>
</feature>
<dbReference type="InterPro" id="IPR050708">
    <property type="entry name" value="T6SS_VgrG/RHS"/>
</dbReference>
<dbReference type="EMBL" id="JOKZ01000288">
    <property type="protein sequence ID" value="KKO99943.1"/>
    <property type="molecule type" value="Genomic_DNA"/>
</dbReference>
<evidence type="ECO:0008006" key="4">
    <source>
        <dbReference type="Google" id="ProtNLM"/>
    </source>
</evidence>
<evidence type="ECO:0000313" key="3">
    <source>
        <dbReference type="Proteomes" id="UP000034112"/>
    </source>
</evidence>
<dbReference type="Pfam" id="PF05593">
    <property type="entry name" value="RHS_repeat"/>
    <property type="match status" value="1"/>
</dbReference>
<dbReference type="OrthoDB" id="442731at2759"/>
<dbReference type="PANTHER" id="PTHR32305">
    <property type="match status" value="1"/>
</dbReference>
<name>A0A0G0A3V2_TRIHA</name>
<dbReference type="Proteomes" id="UP000034112">
    <property type="component" value="Unassembled WGS sequence"/>
</dbReference>
<dbReference type="OMA" id="AQYQLPK"/>
<proteinExistence type="predicted"/>
<accession>A0A0G0A3V2</accession>
<evidence type="ECO:0000256" key="1">
    <source>
        <dbReference type="SAM" id="MobiDB-lite"/>
    </source>
</evidence>
<organism evidence="2 3">
    <name type="scientific">Trichoderma harzianum</name>
    <name type="common">Hypocrea lixii</name>
    <dbReference type="NCBI Taxonomy" id="5544"/>
    <lineage>
        <taxon>Eukaryota</taxon>
        <taxon>Fungi</taxon>
        <taxon>Dikarya</taxon>
        <taxon>Ascomycota</taxon>
        <taxon>Pezizomycotina</taxon>
        <taxon>Sordariomycetes</taxon>
        <taxon>Hypocreomycetidae</taxon>
        <taxon>Hypocreales</taxon>
        <taxon>Hypocreaceae</taxon>
        <taxon>Trichoderma</taxon>
    </lineage>
</organism>
<dbReference type="PANTHER" id="PTHR32305:SF15">
    <property type="entry name" value="PROTEIN RHSA-RELATED"/>
    <property type="match status" value="1"/>
</dbReference>
<dbReference type="InterPro" id="IPR022385">
    <property type="entry name" value="Rhs_assc_core"/>
</dbReference>